<evidence type="ECO:0000313" key="3">
    <source>
        <dbReference type="Proteomes" id="UP001560267"/>
    </source>
</evidence>
<evidence type="ECO:0000256" key="1">
    <source>
        <dbReference type="SAM" id="MobiDB-lite"/>
    </source>
</evidence>
<organism evidence="2 3">
    <name type="scientific">Ferrimicrobium acidiphilum</name>
    <dbReference type="NCBI Taxonomy" id="121039"/>
    <lineage>
        <taxon>Bacteria</taxon>
        <taxon>Bacillati</taxon>
        <taxon>Actinomycetota</taxon>
        <taxon>Acidimicrobiia</taxon>
        <taxon>Acidimicrobiales</taxon>
        <taxon>Acidimicrobiaceae</taxon>
        <taxon>Ferrimicrobium</taxon>
    </lineage>
</organism>
<protein>
    <submittedName>
        <fullName evidence="2">Uncharacterized protein</fullName>
    </submittedName>
</protein>
<reference evidence="2 3" key="1">
    <citation type="submission" date="2024-07" db="EMBL/GenBank/DDBJ databases">
        <title>Draft Genome Sequence of Ferrimicrobium acidiphilum Strain YE2023, Isolated from a Pulp of Bioleach Reactor.</title>
        <authorList>
            <person name="Elkina Y.A."/>
            <person name="Bulaeva A.G."/>
            <person name="Beletsky A.V."/>
            <person name="Mardanov A.V."/>
        </authorList>
    </citation>
    <scope>NUCLEOTIDE SEQUENCE [LARGE SCALE GENOMIC DNA]</scope>
    <source>
        <strain evidence="2 3">YE2023</strain>
    </source>
</reference>
<sequence>MSDSPFITQMQRCAATVRWVIVTVVIAVLLTGCATTSIPTGKKSSSSTTRSGSKASSSRTATVASSTPGHLAWSHIAEPEVADTALGLYLDWLGSPQGVAPIVSALARVNRSDGHIEVVRNLEGGFSSALTAAGSLWVTTSSASGLSRAPGLLWRLDPKTLKVRERIRLPSTAGGASMAIAGGSLWVAAGPALVRVSLPGGGLSAIVSLGDAISSSVAADSTGKVLVLGEANNAGTSIIERRNPTTGTLLAASTPLHGVFTPLVGGAIDGTAWVSESTGMMGYVQHYSLEPLAPIKPTCKAGMIAKTCVTGSNGLRARVVSRLVWLTQQAGGPSRNACVDPANGDILSPIALPMVNDQVLAIAARYLFIVSQPLPGSGSGQTVTEEPIPAACHAG</sequence>
<feature type="region of interest" description="Disordered" evidence="1">
    <location>
        <begin position="37"/>
        <end position="63"/>
    </location>
</feature>
<dbReference type="RefSeq" id="WP_369084829.1">
    <property type="nucleotide sequence ID" value="NZ_JBFSHR010000058.1"/>
</dbReference>
<dbReference type="EMBL" id="JBFSHR010000058">
    <property type="protein sequence ID" value="MEX6430520.1"/>
    <property type="molecule type" value="Genomic_DNA"/>
</dbReference>
<name>A0ABV3Y5G5_9ACTN</name>
<proteinExistence type="predicted"/>
<accession>A0ABV3Y5G5</accession>
<evidence type="ECO:0000313" key="2">
    <source>
        <dbReference type="EMBL" id="MEX6430520.1"/>
    </source>
</evidence>
<dbReference type="Proteomes" id="UP001560267">
    <property type="component" value="Unassembled WGS sequence"/>
</dbReference>
<feature type="region of interest" description="Disordered" evidence="1">
    <location>
        <begin position="376"/>
        <end position="395"/>
    </location>
</feature>
<dbReference type="SUPFAM" id="SSF101898">
    <property type="entry name" value="NHL repeat"/>
    <property type="match status" value="1"/>
</dbReference>
<gene>
    <name evidence="2" type="ORF">AB6A68_11860</name>
</gene>
<keyword evidence="3" id="KW-1185">Reference proteome</keyword>
<comment type="caution">
    <text evidence="2">The sequence shown here is derived from an EMBL/GenBank/DDBJ whole genome shotgun (WGS) entry which is preliminary data.</text>
</comment>